<comment type="caution">
    <text evidence="2">The sequence shown here is derived from an EMBL/GenBank/DDBJ whole genome shotgun (WGS) entry which is preliminary data.</text>
</comment>
<dbReference type="Proteomes" id="UP001158297">
    <property type="component" value="Unassembled WGS sequence"/>
</dbReference>
<dbReference type="EMBL" id="JAODZU010000004">
    <property type="protein sequence ID" value="MDH0362533.1"/>
    <property type="molecule type" value="Genomic_DNA"/>
</dbReference>
<accession>A0AA43AWN8</accession>
<reference evidence="2" key="1">
    <citation type="submission" date="2022-09" db="EMBL/GenBank/DDBJ databases">
        <title>Intensive care unit water sources are persistently colonized with multi-drug resistant bacteria and are the site of extensive horizontal gene transfer of antibiotic resistance genes.</title>
        <authorList>
            <person name="Diorio-Toth L."/>
        </authorList>
    </citation>
    <scope>NUCLEOTIDE SEQUENCE</scope>
    <source>
        <strain evidence="2">GD03686</strain>
        <strain evidence="1">GD04130</strain>
    </source>
</reference>
<dbReference type="EMBL" id="JAOCJW010000013">
    <property type="protein sequence ID" value="MDH2005517.1"/>
    <property type="molecule type" value="Genomic_DNA"/>
</dbReference>
<dbReference type="RefSeq" id="WP_279851375.1">
    <property type="nucleotide sequence ID" value="NZ_JAOCIA010000011.1"/>
</dbReference>
<protein>
    <submittedName>
        <fullName evidence="2">Uncharacterized protein</fullName>
    </submittedName>
</protein>
<proteinExistence type="predicted"/>
<evidence type="ECO:0000313" key="1">
    <source>
        <dbReference type="EMBL" id="MDH0362533.1"/>
    </source>
</evidence>
<sequence length="84" mass="8590">MTTLAFHTTSATAGAPGRIAPTLPITGTPDPIQLHADAHNALSMAVFYLRQPQADVAGARRKAVQALAALRGLNLGMDKNGGAA</sequence>
<evidence type="ECO:0000313" key="3">
    <source>
        <dbReference type="Proteomes" id="UP001161294"/>
    </source>
</evidence>
<gene>
    <name evidence="2" type="ORF">N5J23_08155</name>
    <name evidence="1" type="ORF">N7330_05600</name>
</gene>
<name>A0AA43AWN8_9BURK</name>
<organism evidence="2 3">
    <name type="scientific">Comamonas aquatica</name>
    <dbReference type="NCBI Taxonomy" id="225991"/>
    <lineage>
        <taxon>Bacteria</taxon>
        <taxon>Pseudomonadati</taxon>
        <taxon>Pseudomonadota</taxon>
        <taxon>Betaproteobacteria</taxon>
        <taxon>Burkholderiales</taxon>
        <taxon>Comamonadaceae</taxon>
        <taxon>Comamonas</taxon>
    </lineage>
</organism>
<evidence type="ECO:0000313" key="2">
    <source>
        <dbReference type="EMBL" id="MDH2005517.1"/>
    </source>
</evidence>
<dbReference type="Proteomes" id="UP001161294">
    <property type="component" value="Unassembled WGS sequence"/>
</dbReference>
<dbReference type="AlphaFoldDB" id="A0AA43AWN8"/>